<dbReference type="EMBL" id="CAJNOC010003607">
    <property type="protein sequence ID" value="CAF0990490.1"/>
    <property type="molecule type" value="Genomic_DNA"/>
</dbReference>
<reference evidence="6" key="1">
    <citation type="submission" date="2021-02" db="EMBL/GenBank/DDBJ databases">
        <authorList>
            <person name="Nowell W R."/>
        </authorList>
    </citation>
    <scope>NUCLEOTIDE SEQUENCE</scope>
    <source>
        <strain evidence="6">Ploen Becks lab</strain>
    </source>
</reference>
<dbReference type="PROSITE" id="PS51938">
    <property type="entry name" value="SUZ_C"/>
    <property type="match status" value="1"/>
</dbReference>
<evidence type="ECO:0000313" key="7">
    <source>
        <dbReference type="Proteomes" id="UP000663879"/>
    </source>
</evidence>
<dbReference type="PANTHER" id="PTHR31796:SF2">
    <property type="entry name" value="SUZ DOMAIN-CONTAINING PROTEIN 1"/>
    <property type="match status" value="1"/>
</dbReference>
<keyword evidence="7" id="KW-1185">Reference proteome</keyword>
<dbReference type="AlphaFoldDB" id="A0A814G835"/>
<feature type="region of interest" description="Disordered" evidence="3">
    <location>
        <begin position="52"/>
        <end position="72"/>
    </location>
</feature>
<proteinExistence type="inferred from homology"/>
<dbReference type="OrthoDB" id="5373615at2759"/>
<dbReference type="PROSITE" id="PS51673">
    <property type="entry name" value="SUZ"/>
    <property type="match status" value="1"/>
</dbReference>
<comment type="caution">
    <text evidence="6">The sequence shown here is derived from an EMBL/GenBank/DDBJ whole genome shotgun (WGS) entry which is preliminary data.</text>
</comment>
<sequence length="203" mass="22616">MSYSASLNSGVLESSLNNKINTRSNSKDDEICDDWEQLDQLKIEKSLLNMKNNSSLSGRSNEDDEKNYKNLSNSNMSSVPFINNQFPQPAIKILKRPSSEKKLTDLPNQAQANQASQPIKTFEQREQEYAQARLRILGSAHPEQDVAPTNLNVQSNNINATKNNSSSPNLLSSNQINKPNINIIRDPIAPDGTRGFKNSPKNC</sequence>
<protein>
    <recommendedName>
        <fullName evidence="2">SUZ RNA-binding domain-containing</fullName>
    </recommendedName>
</protein>
<feature type="region of interest" description="Disordered" evidence="3">
    <location>
        <begin position="1"/>
        <end position="32"/>
    </location>
</feature>
<dbReference type="InterPro" id="IPR024642">
    <property type="entry name" value="SUZ-C"/>
</dbReference>
<evidence type="ECO:0000256" key="3">
    <source>
        <dbReference type="SAM" id="MobiDB-lite"/>
    </source>
</evidence>
<evidence type="ECO:0000259" key="4">
    <source>
        <dbReference type="PROSITE" id="PS51673"/>
    </source>
</evidence>
<comment type="similarity">
    <text evidence="1">Belongs to the SZRD1 family.</text>
</comment>
<dbReference type="InterPro" id="IPR024771">
    <property type="entry name" value="SUZ"/>
</dbReference>
<dbReference type="Proteomes" id="UP000663879">
    <property type="component" value="Unassembled WGS sequence"/>
</dbReference>
<name>A0A814G835_9BILA</name>
<feature type="domain" description="SUZ" evidence="4">
    <location>
        <begin position="67"/>
        <end position="141"/>
    </location>
</feature>
<accession>A0A814G835</accession>
<evidence type="ECO:0000256" key="1">
    <source>
        <dbReference type="ARBA" id="ARBA00007124"/>
    </source>
</evidence>
<evidence type="ECO:0000313" key="6">
    <source>
        <dbReference type="EMBL" id="CAF0990490.1"/>
    </source>
</evidence>
<organism evidence="6 7">
    <name type="scientific">Brachionus calyciflorus</name>
    <dbReference type="NCBI Taxonomy" id="104777"/>
    <lineage>
        <taxon>Eukaryota</taxon>
        <taxon>Metazoa</taxon>
        <taxon>Spiralia</taxon>
        <taxon>Gnathifera</taxon>
        <taxon>Rotifera</taxon>
        <taxon>Eurotatoria</taxon>
        <taxon>Monogononta</taxon>
        <taxon>Pseudotrocha</taxon>
        <taxon>Ploima</taxon>
        <taxon>Brachionidae</taxon>
        <taxon>Brachionus</taxon>
    </lineage>
</organism>
<gene>
    <name evidence="6" type="ORF">OXX778_LOCUS15885</name>
</gene>
<feature type="domain" description="SUZ-C" evidence="5">
    <location>
        <begin position="154"/>
        <end position="200"/>
    </location>
</feature>
<dbReference type="PANTHER" id="PTHR31796">
    <property type="entry name" value="SUZ DOMAIN-CONTAINING PROTEIN 1"/>
    <property type="match status" value="1"/>
</dbReference>
<feature type="compositionally biased region" description="Polar residues" evidence="3">
    <location>
        <begin position="1"/>
        <end position="24"/>
    </location>
</feature>
<evidence type="ECO:0000256" key="2">
    <source>
        <dbReference type="ARBA" id="ARBA00044802"/>
    </source>
</evidence>
<evidence type="ECO:0000259" key="5">
    <source>
        <dbReference type="PROSITE" id="PS51938"/>
    </source>
</evidence>
<dbReference type="InterPro" id="IPR039228">
    <property type="entry name" value="SZRD1"/>
</dbReference>
<dbReference type="Pfam" id="PF12752">
    <property type="entry name" value="SUZ"/>
    <property type="match status" value="1"/>
</dbReference>